<evidence type="ECO:0000313" key="1">
    <source>
        <dbReference type="EMBL" id="ORY98314.1"/>
    </source>
</evidence>
<protein>
    <submittedName>
        <fullName evidence="1">Uncharacterized protein</fullName>
    </submittedName>
</protein>
<sequence length="128" mass="14491">EEKTATSISISKRRPDRCLTSIIVDLNFSALINYHYTPSNHGVSKNLIRLGVFSKNAIDHDKLKGVLSFQAIGNHVTFYIMKLVSDGLYVMLEIAHIQVPGLLYELVSYLSQLGRSSQRDPGLLRRMW</sequence>
<dbReference type="Proteomes" id="UP000193560">
    <property type="component" value="Unassembled WGS sequence"/>
</dbReference>
<dbReference type="EMBL" id="MCGE01000065">
    <property type="protein sequence ID" value="ORY98314.1"/>
    <property type="molecule type" value="Genomic_DNA"/>
</dbReference>
<organism evidence="1 2">
    <name type="scientific">Absidia repens</name>
    <dbReference type="NCBI Taxonomy" id="90262"/>
    <lineage>
        <taxon>Eukaryota</taxon>
        <taxon>Fungi</taxon>
        <taxon>Fungi incertae sedis</taxon>
        <taxon>Mucoromycota</taxon>
        <taxon>Mucoromycotina</taxon>
        <taxon>Mucoromycetes</taxon>
        <taxon>Mucorales</taxon>
        <taxon>Cunninghamellaceae</taxon>
        <taxon>Absidia</taxon>
    </lineage>
</organism>
<accession>A0A1X2HH39</accession>
<proteinExistence type="predicted"/>
<dbReference type="OrthoDB" id="2248794at2759"/>
<dbReference type="AlphaFoldDB" id="A0A1X2HH39"/>
<evidence type="ECO:0000313" key="2">
    <source>
        <dbReference type="Proteomes" id="UP000193560"/>
    </source>
</evidence>
<feature type="non-terminal residue" evidence="1">
    <location>
        <position position="1"/>
    </location>
</feature>
<comment type="caution">
    <text evidence="1">The sequence shown here is derived from an EMBL/GenBank/DDBJ whole genome shotgun (WGS) entry which is preliminary data.</text>
</comment>
<gene>
    <name evidence="1" type="ORF">BCR42DRAFT_339453</name>
</gene>
<keyword evidence="2" id="KW-1185">Reference proteome</keyword>
<dbReference type="STRING" id="90262.A0A1X2HH39"/>
<name>A0A1X2HH39_9FUNG</name>
<reference evidence="1 2" key="1">
    <citation type="submission" date="2016-07" db="EMBL/GenBank/DDBJ databases">
        <title>Pervasive Adenine N6-methylation of Active Genes in Fungi.</title>
        <authorList>
            <consortium name="DOE Joint Genome Institute"/>
            <person name="Mondo S.J."/>
            <person name="Dannebaum R.O."/>
            <person name="Kuo R.C."/>
            <person name="Labutti K."/>
            <person name="Haridas S."/>
            <person name="Kuo A."/>
            <person name="Salamov A."/>
            <person name="Ahrendt S.R."/>
            <person name="Lipzen A."/>
            <person name="Sullivan W."/>
            <person name="Andreopoulos W.B."/>
            <person name="Clum A."/>
            <person name="Lindquist E."/>
            <person name="Daum C."/>
            <person name="Ramamoorthy G.K."/>
            <person name="Gryganskyi A."/>
            <person name="Culley D."/>
            <person name="Magnuson J.K."/>
            <person name="James T.Y."/>
            <person name="O'Malley M.A."/>
            <person name="Stajich J.E."/>
            <person name="Spatafora J.W."/>
            <person name="Visel A."/>
            <person name="Grigoriev I.V."/>
        </authorList>
    </citation>
    <scope>NUCLEOTIDE SEQUENCE [LARGE SCALE GENOMIC DNA]</scope>
    <source>
        <strain evidence="1 2">NRRL 1336</strain>
    </source>
</reference>